<feature type="transmembrane region" description="Helical" evidence="6">
    <location>
        <begin position="468"/>
        <end position="485"/>
    </location>
</feature>
<feature type="transmembrane region" description="Helical" evidence="6">
    <location>
        <begin position="195"/>
        <end position="217"/>
    </location>
</feature>
<feature type="region of interest" description="Disordered" evidence="5">
    <location>
        <begin position="1"/>
        <end position="33"/>
    </location>
</feature>
<keyword evidence="4 6" id="KW-0472">Membrane</keyword>
<feature type="transmembrane region" description="Helical" evidence="6">
    <location>
        <begin position="86"/>
        <end position="107"/>
    </location>
</feature>
<comment type="caution">
    <text evidence="8">The sequence shown here is derived from an EMBL/GenBank/DDBJ whole genome shotgun (WGS) entry which is preliminary data.</text>
</comment>
<evidence type="ECO:0000256" key="5">
    <source>
        <dbReference type="SAM" id="MobiDB-lite"/>
    </source>
</evidence>
<keyword evidence="3 6" id="KW-1133">Transmembrane helix</keyword>
<proteinExistence type="predicted"/>
<sequence length="558" mass="59006">MASFSPPRSVTPDGSPPPASSSLASHSGGSGYRQLRHLSQSTTDVSASGPPQEKTSTRIAILIFFKGLFGAGVLAIPGAFSSTGVPLGLLIFLAVCTLCLGTMLMLLRCKDLLREEQGIVVENYEELAGAVFGPRAFRFCQTLMATLTLIYTSGFVIVISSSLYDVMPAVPRAMWCAIVFPILTLLSWVPFMKDLWFVSLLGLGTYLFGVVGSTLFVAARDFEPPPAPMAWRWEGAAHFYGVAVYSLEGINLTLPVSASMKSLRKPPLVMTVGVCLFAGITAFYASFAYAAGLGSCDIIIQCLGPGPFVNVIRVALALSLLATHPVYLIVASEIFERALLGDPSVPVPEALDGAAETEDAGLEDETEGAGTAMTGAMLPVVCRSGSHQNSSWVDHSEDSRNHAKATSPQRLEVSVQGEGSGKEDGPHERESIGGSTQSISRTSASLPLPASISSFASRRLATQQAQARLIRAVEVFLTCMVGALIPNLGVFTSLVGATFVTIIGFIFPAAMWLELQREDTHASFWAKARVYGIAGLVIAAGLAAMVVGTVEGLRNLSS</sequence>
<evidence type="ECO:0000256" key="3">
    <source>
        <dbReference type="ARBA" id="ARBA00022989"/>
    </source>
</evidence>
<keyword evidence="2 6" id="KW-0812">Transmembrane</keyword>
<evidence type="ECO:0000256" key="2">
    <source>
        <dbReference type="ARBA" id="ARBA00022692"/>
    </source>
</evidence>
<evidence type="ECO:0000313" key="9">
    <source>
        <dbReference type="Proteomes" id="UP000355283"/>
    </source>
</evidence>
<dbReference type="AlphaFoldDB" id="A0A4D9DA52"/>
<dbReference type="EMBL" id="SDOX01000006">
    <property type="protein sequence ID" value="TFJ87287.1"/>
    <property type="molecule type" value="Genomic_DNA"/>
</dbReference>
<dbReference type="GO" id="GO:0016020">
    <property type="term" value="C:membrane"/>
    <property type="evidence" value="ECO:0007669"/>
    <property type="project" value="UniProtKB-SubCell"/>
</dbReference>
<feature type="transmembrane region" description="Helical" evidence="6">
    <location>
        <begin position="143"/>
        <end position="164"/>
    </location>
</feature>
<accession>A0A4D9DA52</accession>
<name>A0A4D9DA52_9STRA</name>
<dbReference type="GO" id="GO:0015179">
    <property type="term" value="F:L-amino acid transmembrane transporter activity"/>
    <property type="evidence" value="ECO:0007669"/>
    <property type="project" value="TreeGrafter"/>
</dbReference>
<feature type="compositionally biased region" description="Basic and acidic residues" evidence="5">
    <location>
        <begin position="420"/>
        <end position="431"/>
    </location>
</feature>
<dbReference type="OrthoDB" id="1684102at2759"/>
<dbReference type="Proteomes" id="UP000355283">
    <property type="component" value="Unassembled WGS sequence"/>
</dbReference>
<organism evidence="8 9">
    <name type="scientific">Nannochloropsis salina CCMP1776</name>
    <dbReference type="NCBI Taxonomy" id="1027361"/>
    <lineage>
        <taxon>Eukaryota</taxon>
        <taxon>Sar</taxon>
        <taxon>Stramenopiles</taxon>
        <taxon>Ochrophyta</taxon>
        <taxon>Eustigmatophyceae</taxon>
        <taxon>Eustigmatales</taxon>
        <taxon>Monodopsidaceae</taxon>
        <taxon>Microchloropsis</taxon>
        <taxon>Microchloropsis salina</taxon>
    </lineage>
</organism>
<feature type="transmembrane region" description="Helical" evidence="6">
    <location>
        <begin position="237"/>
        <end position="256"/>
    </location>
</feature>
<evidence type="ECO:0000313" key="8">
    <source>
        <dbReference type="EMBL" id="TFJ87287.1"/>
    </source>
</evidence>
<reference evidence="8 9" key="1">
    <citation type="submission" date="2019-01" db="EMBL/GenBank/DDBJ databases">
        <title>Nuclear Genome Assembly of the Microalgal Biofuel strain Nannochloropsis salina CCMP1776.</title>
        <authorList>
            <person name="Hovde B."/>
        </authorList>
    </citation>
    <scope>NUCLEOTIDE SEQUENCE [LARGE SCALE GENOMIC DNA]</scope>
    <source>
        <strain evidence="8 9">CCMP1776</strain>
    </source>
</reference>
<dbReference type="PANTHER" id="PTHR22950">
    <property type="entry name" value="AMINO ACID TRANSPORTER"/>
    <property type="match status" value="1"/>
</dbReference>
<gene>
    <name evidence="8" type="ORF">NSK_001619</name>
</gene>
<feature type="transmembrane region" description="Helical" evidence="6">
    <location>
        <begin position="311"/>
        <end position="330"/>
    </location>
</feature>
<feature type="transmembrane region" description="Helical" evidence="6">
    <location>
        <begin position="491"/>
        <end position="510"/>
    </location>
</feature>
<evidence type="ECO:0000259" key="7">
    <source>
        <dbReference type="Pfam" id="PF01490"/>
    </source>
</evidence>
<feature type="compositionally biased region" description="Polar residues" evidence="5">
    <location>
        <begin position="433"/>
        <end position="442"/>
    </location>
</feature>
<dbReference type="PANTHER" id="PTHR22950:SF666">
    <property type="entry name" value="VACUOLAR AMINO ACID TRANSPORTER 4"/>
    <property type="match status" value="1"/>
</dbReference>
<feature type="domain" description="Amino acid transporter transmembrane" evidence="7">
    <location>
        <begin position="54"/>
        <end position="547"/>
    </location>
</feature>
<comment type="subcellular location">
    <subcellularLocation>
        <location evidence="1">Membrane</location>
        <topology evidence="1">Multi-pass membrane protein</topology>
    </subcellularLocation>
</comment>
<feature type="transmembrane region" description="Helical" evidence="6">
    <location>
        <begin position="59"/>
        <end position="80"/>
    </location>
</feature>
<feature type="transmembrane region" description="Helical" evidence="6">
    <location>
        <begin position="170"/>
        <end position="188"/>
    </location>
</feature>
<feature type="transmembrane region" description="Helical" evidence="6">
    <location>
        <begin position="268"/>
        <end position="291"/>
    </location>
</feature>
<feature type="region of interest" description="Disordered" evidence="5">
    <location>
        <begin position="388"/>
        <end position="444"/>
    </location>
</feature>
<protein>
    <recommendedName>
        <fullName evidence="7">Amino acid transporter transmembrane domain-containing protein</fullName>
    </recommendedName>
</protein>
<dbReference type="InterPro" id="IPR013057">
    <property type="entry name" value="AA_transpt_TM"/>
</dbReference>
<feature type="transmembrane region" description="Helical" evidence="6">
    <location>
        <begin position="530"/>
        <end position="550"/>
    </location>
</feature>
<dbReference type="Pfam" id="PF01490">
    <property type="entry name" value="Aa_trans"/>
    <property type="match status" value="1"/>
</dbReference>
<keyword evidence="9" id="KW-1185">Reference proteome</keyword>
<evidence type="ECO:0000256" key="6">
    <source>
        <dbReference type="SAM" id="Phobius"/>
    </source>
</evidence>
<evidence type="ECO:0000256" key="4">
    <source>
        <dbReference type="ARBA" id="ARBA00023136"/>
    </source>
</evidence>
<evidence type="ECO:0000256" key="1">
    <source>
        <dbReference type="ARBA" id="ARBA00004141"/>
    </source>
</evidence>